<dbReference type="InterPro" id="IPR014284">
    <property type="entry name" value="RNA_pol_sigma-70_dom"/>
</dbReference>
<feature type="compositionally biased region" description="Basic and acidic residues" evidence="7">
    <location>
        <begin position="1"/>
        <end position="20"/>
    </location>
</feature>
<comment type="function">
    <text evidence="6">Sigma factors are initiation factors that promote the attachment of RNA polymerase to specific initiation sites and are then released.</text>
</comment>
<dbReference type="SUPFAM" id="SSF88946">
    <property type="entry name" value="Sigma2 domain of RNA polymerase sigma factors"/>
    <property type="match status" value="1"/>
</dbReference>
<dbReference type="InterPro" id="IPR013325">
    <property type="entry name" value="RNA_pol_sigma_r2"/>
</dbReference>
<keyword evidence="2 6" id="KW-0805">Transcription regulation</keyword>
<dbReference type="Pfam" id="PF00140">
    <property type="entry name" value="Sigma70_r1_2"/>
    <property type="match status" value="1"/>
</dbReference>
<dbReference type="Proteomes" id="UP000253934">
    <property type="component" value="Unassembled WGS sequence"/>
</dbReference>
<protein>
    <recommendedName>
        <fullName evidence="6">RNA polymerase sigma factor</fullName>
    </recommendedName>
</protein>
<dbReference type="Pfam" id="PF04542">
    <property type="entry name" value="Sigma70_r2"/>
    <property type="match status" value="1"/>
</dbReference>
<evidence type="ECO:0000259" key="9">
    <source>
        <dbReference type="PROSITE" id="PS00716"/>
    </source>
</evidence>
<dbReference type="PROSITE" id="PS00715">
    <property type="entry name" value="SIGMA70_1"/>
    <property type="match status" value="1"/>
</dbReference>
<proteinExistence type="inferred from homology"/>
<dbReference type="PROSITE" id="PS00716">
    <property type="entry name" value="SIGMA70_2"/>
    <property type="match status" value="1"/>
</dbReference>
<evidence type="ECO:0000256" key="5">
    <source>
        <dbReference type="ARBA" id="ARBA00023163"/>
    </source>
</evidence>
<keyword evidence="5 6" id="KW-0804">Transcription</keyword>
<dbReference type="InterPro" id="IPR009042">
    <property type="entry name" value="RNA_pol_sigma70_r1_2"/>
</dbReference>
<dbReference type="GO" id="GO:0016987">
    <property type="term" value="F:sigma factor activity"/>
    <property type="evidence" value="ECO:0007669"/>
    <property type="project" value="UniProtKB-KW"/>
</dbReference>
<dbReference type="AlphaFoldDB" id="A0A369KTT6"/>
<evidence type="ECO:0000313" key="11">
    <source>
        <dbReference type="Proteomes" id="UP000253934"/>
    </source>
</evidence>
<dbReference type="InterPro" id="IPR007627">
    <property type="entry name" value="RNA_pol_sigma70_r2"/>
</dbReference>
<evidence type="ECO:0000256" key="4">
    <source>
        <dbReference type="ARBA" id="ARBA00023125"/>
    </source>
</evidence>
<keyword evidence="3 6" id="KW-0731">Sigma factor</keyword>
<dbReference type="SUPFAM" id="SSF88659">
    <property type="entry name" value="Sigma3 and sigma4 domains of RNA polymerase sigma factors"/>
    <property type="match status" value="1"/>
</dbReference>
<accession>A0A369KTT6</accession>
<dbReference type="PANTHER" id="PTHR30376">
    <property type="entry name" value="SIGMA FACTOR RPOH HEAT SHOCK RELATED"/>
    <property type="match status" value="1"/>
</dbReference>
<dbReference type="PRINTS" id="PR00046">
    <property type="entry name" value="SIGMA70FCT"/>
</dbReference>
<evidence type="ECO:0000256" key="2">
    <source>
        <dbReference type="ARBA" id="ARBA00023015"/>
    </source>
</evidence>
<organism evidence="10 11">
    <name type="scientific">Spirobacillus cienkowskii</name>
    <dbReference type="NCBI Taxonomy" id="495820"/>
    <lineage>
        <taxon>Bacteria</taxon>
        <taxon>Pseudomonadati</taxon>
        <taxon>Bdellovibrionota</taxon>
        <taxon>Oligoflexia</taxon>
        <taxon>Silvanigrellales</taxon>
        <taxon>Spirobacillus</taxon>
    </lineage>
</organism>
<dbReference type="InterPro" id="IPR007630">
    <property type="entry name" value="RNA_pol_sigma70_r4"/>
</dbReference>
<evidence type="ECO:0000313" key="10">
    <source>
        <dbReference type="EMBL" id="RDB36790.1"/>
    </source>
</evidence>
<dbReference type="NCBIfam" id="NF005143">
    <property type="entry name" value="PRK06596.1"/>
    <property type="match status" value="1"/>
</dbReference>
<sequence length="404" mass="47014">MTRNKEIVPANEEKQTSETNKRKKKSFVRISVHKSKKFPKSYQKIKDLEKNNDDSLLDAEVLDDDDYSHSAQEKYDNDVIDVENEFNAEAEVVLDDSDILPGLREQEEESEEDELEESLELDVQEKGLVTTNALQRYLAELRKYPLMSREEEREVAIKAYENQNIEARNRLVTSNLRLVVKIAMEYRRAYSQILDLIQEGNAGLVQAVNRFNPYRGVKLSTYSAWWIRAYILKFLMDNKSLVRMGTTDAQRKLFFRLRGEAEKLYALTQKFDANLLAEKIGVQPQDVLEMQQRLTKSDVSLDSKVNEDGDSRQVDLLFSETEDVSSALEREQLLKILRKEMSIIEKDLNERDAYIFHNRIMSDEPITLQDVGDKYGITRERARQLEARVIKKIKDRIIASGLMK</sequence>
<dbReference type="Pfam" id="PF04545">
    <property type="entry name" value="Sigma70_r4"/>
    <property type="match status" value="1"/>
</dbReference>
<dbReference type="Gene3D" id="1.20.140.160">
    <property type="match status" value="1"/>
</dbReference>
<dbReference type="PANTHER" id="PTHR30376:SF3">
    <property type="entry name" value="RNA POLYMERASE SIGMA FACTOR RPOH"/>
    <property type="match status" value="1"/>
</dbReference>
<dbReference type="GO" id="GO:0003677">
    <property type="term" value="F:DNA binding"/>
    <property type="evidence" value="ECO:0007669"/>
    <property type="project" value="UniProtKB-KW"/>
</dbReference>
<feature type="domain" description="RNA polymerase sigma-70" evidence="9">
    <location>
        <begin position="367"/>
        <end position="393"/>
    </location>
</feature>
<dbReference type="GO" id="GO:0006352">
    <property type="term" value="P:DNA-templated transcription initiation"/>
    <property type="evidence" value="ECO:0007669"/>
    <property type="project" value="InterPro"/>
</dbReference>
<feature type="domain" description="RNA polymerase sigma-70" evidence="8">
    <location>
        <begin position="195"/>
        <end position="208"/>
    </location>
</feature>
<dbReference type="EMBL" id="QOVW01000026">
    <property type="protein sequence ID" value="RDB36790.1"/>
    <property type="molecule type" value="Genomic_DNA"/>
</dbReference>
<dbReference type="InterPro" id="IPR050813">
    <property type="entry name" value="Sigma-70_Factor"/>
</dbReference>
<dbReference type="InterPro" id="IPR000943">
    <property type="entry name" value="RNA_pol_sigma70"/>
</dbReference>
<evidence type="ECO:0000256" key="7">
    <source>
        <dbReference type="SAM" id="MobiDB-lite"/>
    </source>
</evidence>
<feature type="region of interest" description="Disordered" evidence="7">
    <location>
        <begin position="1"/>
        <end position="27"/>
    </location>
</feature>
<dbReference type="RefSeq" id="WP_338636214.1">
    <property type="nucleotide sequence ID" value="NZ_CP146516.1"/>
</dbReference>
<comment type="caution">
    <text evidence="10">The sequence shown here is derived from an EMBL/GenBank/DDBJ whole genome shotgun (WGS) entry which is preliminary data.</text>
</comment>
<dbReference type="InterPro" id="IPR013324">
    <property type="entry name" value="RNA_pol_sigma_r3/r4-like"/>
</dbReference>
<keyword evidence="4 6" id="KW-0238">DNA-binding</keyword>
<reference evidence="10" key="1">
    <citation type="submission" date="2018-04" db="EMBL/GenBank/DDBJ databases">
        <title>Draft genome sequence of the Candidatus Spirobacillus cienkowskii, a pathogen of freshwater Daphnia species, reconstructed from hemolymph metagenomic reads.</title>
        <authorList>
            <person name="Bresciani L."/>
            <person name="Lemos L.N."/>
            <person name="Wale N."/>
            <person name="Lin J.Y."/>
            <person name="Fernandes G.R."/>
            <person name="Duffy M.A."/>
            <person name="Rodrigues J.M."/>
        </authorList>
    </citation>
    <scope>NUCLEOTIDE SEQUENCE [LARGE SCALE GENOMIC DNA]</scope>
    <source>
        <strain evidence="10">Binning01</strain>
    </source>
</reference>
<evidence type="ECO:0000259" key="8">
    <source>
        <dbReference type="PROSITE" id="PS00715"/>
    </source>
</evidence>
<name>A0A369KTT6_9BACT</name>
<evidence type="ECO:0000256" key="3">
    <source>
        <dbReference type="ARBA" id="ARBA00023082"/>
    </source>
</evidence>
<evidence type="ECO:0000256" key="1">
    <source>
        <dbReference type="ARBA" id="ARBA00007788"/>
    </source>
</evidence>
<evidence type="ECO:0000256" key="6">
    <source>
        <dbReference type="RuleBase" id="RU362124"/>
    </source>
</evidence>
<dbReference type="NCBIfam" id="TIGR02937">
    <property type="entry name" value="sigma70-ECF"/>
    <property type="match status" value="1"/>
</dbReference>
<keyword evidence="11" id="KW-1185">Reference proteome</keyword>
<comment type="similarity">
    <text evidence="1 6">Belongs to the sigma-70 factor family.</text>
</comment>
<gene>
    <name evidence="10" type="ORF">DCC88_03305</name>
</gene>
<dbReference type="Gene3D" id="1.10.601.10">
    <property type="entry name" value="RNA Polymerase Primary Sigma Factor"/>
    <property type="match status" value="1"/>
</dbReference>